<feature type="domain" description="AMP-dependent synthetase/ligase" evidence="2">
    <location>
        <begin position="143"/>
        <end position="551"/>
    </location>
</feature>
<proteinExistence type="predicted"/>
<keyword evidence="1" id="KW-0812">Transmembrane</keyword>
<keyword evidence="4" id="KW-1185">Reference proteome</keyword>
<dbReference type="EMBL" id="NAJL01000014">
    <property type="protein sequence ID" value="TKA29604.1"/>
    <property type="molecule type" value="Genomic_DNA"/>
</dbReference>
<dbReference type="InterPro" id="IPR000873">
    <property type="entry name" value="AMP-dep_synth/lig_dom"/>
</dbReference>
<evidence type="ECO:0000256" key="1">
    <source>
        <dbReference type="SAM" id="Phobius"/>
    </source>
</evidence>
<name>A0A4U0U454_9PEZI</name>
<accession>A0A4U0U454</accession>
<dbReference type="AlphaFoldDB" id="A0A4U0U454"/>
<gene>
    <name evidence="3" type="ORF">B0A50_03618</name>
</gene>
<dbReference type="SUPFAM" id="SSF56801">
    <property type="entry name" value="Acetyl-CoA synthetase-like"/>
    <property type="match status" value="1"/>
</dbReference>
<feature type="transmembrane region" description="Helical" evidence="1">
    <location>
        <begin position="20"/>
        <end position="40"/>
    </location>
</feature>
<evidence type="ECO:0000259" key="2">
    <source>
        <dbReference type="Pfam" id="PF00501"/>
    </source>
</evidence>
<sequence>MAQNAIEALDAKLAALLADWSLSTTFLALLLLAFVAYPIFYSPEPDTHPLLLARQSSAGPVRSRNESANYRSPEVPYGFPLKSGLNVKDAGAPRWAPGRDGDLRDVWREVQKGDSEGGDGIVPKGLIMTVLGKEEVLEHEVEDLSREIGVMGKFLQERVGKGSGRVAVFLPNSVELLNTIFACAFYGLSPILLPYDLSHPTVCEAINITGADALVCAAGTLPLEDVAKHCQNLKLLTWVVEKSSRHMDWSGSPNSSLQVSVWHDIISENATSTATSLPTNQPSDKLGNLLTVSQPVDSTQPPTITSFTHSNLISATAALLAALPVRQRLNPSDLVLPADSLTHTYHLCQILGTLYTHASLALTPAANPHLPFSLATRGISPTIILASPATLLDHHTSQTANLTSTLQSLLHTTHTQTLQAGRLPSDTWLFRLLAPSTTASANKPGTLRLILTPHRLAVPASDSPTLSSTQLSDLRLLTQTRIVYALTHPAVAGAIAQTNVFDYRRDDGQGPAHFGVPVSSVEVRLRSDVDDDVAGNRPKGEMVVAGPAVARKAEDGKGEGVVGVGVKAWVRGDCTLALV</sequence>
<comment type="caution">
    <text evidence="3">The sequence shown here is derived from an EMBL/GenBank/DDBJ whole genome shotgun (WGS) entry which is preliminary data.</text>
</comment>
<keyword evidence="1" id="KW-0472">Membrane</keyword>
<dbReference type="GO" id="GO:0004467">
    <property type="term" value="F:long-chain fatty acid-CoA ligase activity"/>
    <property type="evidence" value="ECO:0007669"/>
    <property type="project" value="TreeGrafter"/>
</dbReference>
<dbReference type="PANTHER" id="PTHR43272">
    <property type="entry name" value="LONG-CHAIN-FATTY-ACID--COA LIGASE"/>
    <property type="match status" value="1"/>
</dbReference>
<evidence type="ECO:0000313" key="4">
    <source>
        <dbReference type="Proteomes" id="UP000308549"/>
    </source>
</evidence>
<dbReference type="GO" id="GO:0016020">
    <property type="term" value="C:membrane"/>
    <property type="evidence" value="ECO:0007669"/>
    <property type="project" value="TreeGrafter"/>
</dbReference>
<evidence type="ECO:0000313" key="3">
    <source>
        <dbReference type="EMBL" id="TKA29604.1"/>
    </source>
</evidence>
<dbReference type="GO" id="GO:0005783">
    <property type="term" value="C:endoplasmic reticulum"/>
    <property type="evidence" value="ECO:0007669"/>
    <property type="project" value="TreeGrafter"/>
</dbReference>
<organism evidence="3 4">
    <name type="scientific">Salinomyces thailandicus</name>
    <dbReference type="NCBI Taxonomy" id="706561"/>
    <lineage>
        <taxon>Eukaryota</taxon>
        <taxon>Fungi</taxon>
        <taxon>Dikarya</taxon>
        <taxon>Ascomycota</taxon>
        <taxon>Pezizomycotina</taxon>
        <taxon>Dothideomycetes</taxon>
        <taxon>Dothideomycetidae</taxon>
        <taxon>Mycosphaerellales</taxon>
        <taxon>Teratosphaeriaceae</taxon>
        <taxon>Salinomyces</taxon>
    </lineage>
</organism>
<dbReference type="Proteomes" id="UP000308549">
    <property type="component" value="Unassembled WGS sequence"/>
</dbReference>
<dbReference type="Gene3D" id="3.40.50.12780">
    <property type="entry name" value="N-terminal domain of ligase-like"/>
    <property type="match status" value="1"/>
</dbReference>
<dbReference type="Pfam" id="PF00501">
    <property type="entry name" value="AMP-binding"/>
    <property type="match status" value="1"/>
</dbReference>
<keyword evidence="1" id="KW-1133">Transmembrane helix</keyword>
<reference evidence="3 4" key="1">
    <citation type="submission" date="2017-03" db="EMBL/GenBank/DDBJ databases">
        <title>Genomes of endolithic fungi from Antarctica.</title>
        <authorList>
            <person name="Coleine C."/>
            <person name="Masonjones S."/>
            <person name="Stajich J.E."/>
        </authorList>
    </citation>
    <scope>NUCLEOTIDE SEQUENCE [LARGE SCALE GENOMIC DNA]</scope>
    <source>
        <strain evidence="3 4">CCFEE 6315</strain>
    </source>
</reference>
<protein>
    <recommendedName>
        <fullName evidence="2">AMP-dependent synthetase/ligase domain-containing protein</fullName>
    </recommendedName>
</protein>
<dbReference type="InterPro" id="IPR042099">
    <property type="entry name" value="ANL_N_sf"/>
</dbReference>
<dbReference type="PANTHER" id="PTHR43272:SF11">
    <property type="entry name" value="AMP-DEPENDENT SYNTHETASE_LIGASE DOMAIN-CONTAINING PROTEIN"/>
    <property type="match status" value="1"/>
</dbReference>
<dbReference type="OrthoDB" id="4138492at2759"/>